<gene>
    <name evidence="1" type="ORF">METZ01_LOCUS293020</name>
</gene>
<feature type="non-terminal residue" evidence="1">
    <location>
        <position position="31"/>
    </location>
</feature>
<dbReference type="AlphaFoldDB" id="A0A382LUE3"/>
<evidence type="ECO:0000313" key="1">
    <source>
        <dbReference type="EMBL" id="SVC40166.1"/>
    </source>
</evidence>
<accession>A0A382LUE3</accession>
<protein>
    <submittedName>
        <fullName evidence="1">Uncharacterized protein</fullName>
    </submittedName>
</protein>
<sequence length="31" mass="3701">MNKIKEFAEYLISDNARPFGYSFHHRSKEGK</sequence>
<organism evidence="1">
    <name type="scientific">marine metagenome</name>
    <dbReference type="NCBI Taxonomy" id="408172"/>
    <lineage>
        <taxon>unclassified sequences</taxon>
        <taxon>metagenomes</taxon>
        <taxon>ecological metagenomes</taxon>
    </lineage>
</organism>
<proteinExistence type="predicted"/>
<name>A0A382LUE3_9ZZZZ</name>
<dbReference type="EMBL" id="UINC01089240">
    <property type="protein sequence ID" value="SVC40166.1"/>
    <property type="molecule type" value="Genomic_DNA"/>
</dbReference>
<reference evidence="1" key="1">
    <citation type="submission" date="2018-05" db="EMBL/GenBank/DDBJ databases">
        <authorList>
            <person name="Lanie J.A."/>
            <person name="Ng W.-L."/>
            <person name="Kazmierczak K.M."/>
            <person name="Andrzejewski T.M."/>
            <person name="Davidsen T.M."/>
            <person name="Wayne K.J."/>
            <person name="Tettelin H."/>
            <person name="Glass J.I."/>
            <person name="Rusch D."/>
            <person name="Podicherti R."/>
            <person name="Tsui H.-C.T."/>
            <person name="Winkler M.E."/>
        </authorList>
    </citation>
    <scope>NUCLEOTIDE SEQUENCE</scope>
</reference>